<evidence type="ECO:0000313" key="1">
    <source>
        <dbReference type="EMBL" id="GAA3021254.1"/>
    </source>
</evidence>
<gene>
    <name evidence="1" type="ORF">GCM10017559_52430</name>
</gene>
<comment type="caution">
    <text evidence="1">The sequence shown here is derived from an EMBL/GenBank/DDBJ whole genome shotgun (WGS) entry which is preliminary data.</text>
</comment>
<proteinExistence type="predicted"/>
<dbReference type="EMBL" id="BAAAWD010000014">
    <property type="protein sequence ID" value="GAA3021254.1"/>
    <property type="molecule type" value="Genomic_DNA"/>
</dbReference>
<protein>
    <submittedName>
        <fullName evidence="1">Uncharacterized protein</fullName>
    </submittedName>
</protein>
<dbReference type="Proteomes" id="UP001499930">
    <property type="component" value="Unassembled WGS sequence"/>
</dbReference>
<sequence>MTKFVFEYIPGVTPGCPVAGAPSPARASSSGAKVRKRLASRLSTVGKITPVWLAMWLVWSSSMRTVIRCPRSPGIRSGR</sequence>
<organism evidence="1 2">
    <name type="scientific">Streptosporangium longisporum</name>
    <dbReference type="NCBI Taxonomy" id="46187"/>
    <lineage>
        <taxon>Bacteria</taxon>
        <taxon>Bacillati</taxon>
        <taxon>Actinomycetota</taxon>
        <taxon>Actinomycetes</taxon>
        <taxon>Streptosporangiales</taxon>
        <taxon>Streptosporangiaceae</taxon>
        <taxon>Streptosporangium</taxon>
    </lineage>
</organism>
<name>A0ABN3Y6P5_9ACTN</name>
<reference evidence="1 2" key="1">
    <citation type="journal article" date="2019" name="Int. J. Syst. Evol. Microbiol.">
        <title>The Global Catalogue of Microorganisms (GCM) 10K type strain sequencing project: providing services to taxonomists for standard genome sequencing and annotation.</title>
        <authorList>
            <consortium name="The Broad Institute Genomics Platform"/>
            <consortium name="The Broad Institute Genome Sequencing Center for Infectious Disease"/>
            <person name="Wu L."/>
            <person name="Ma J."/>
        </authorList>
    </citation>
    <scope>NUCLEOTIDE SEQUENCE [LARGE SCALE GENOMIC DNA]</scope>
    <source>
        <strain evidence="1 2">JCM 3106</strain>
    </source>
</reference>
<accession>A0ABN3Y6P5</accession>
<keyword evidence="2" id="KW-1185">Reference proteome</keyword>
<evidence type="ECO:0000313" key="2">
    <source>
        <dbReference type="Proteomes" id="UP001499930"/>
    </source>
</evidence>